<dbReference type="Pfam" id="PF00595">
    <property type="entry name" value="PDZ"/>
    <property type="match status" value="1"/>
</dbReference>
<evidence type="ECO:0000313" key="2">
    <source>
        <dbReference type="EMBL" id="ESO99926.1"/>
    </source>
</evidence>
<dbReference type="GO" id="GO:0005737">
    <property type="term" value="C:cytoplasm"/>
    <property type="evidence" value="ECO:0007669"/>
    <property type="project" value="TreeGrafter"/>
</dbReference>
<sequence>MIQRCVIVQRDDKGYGLTVSGDNPVYVQSVKAEGAAARCGVQEGDKILKVNGTLVTNRNHIDVVKLIKCKSKYFC</sequence>
<dbReference type="OrthoDB" id="2272012at2759"/>
<gene>
    <name evidence="2" type="ORF">LOTGIDRAFT_112963</name>
</gene>
<dbReference type="AlphaFoldDB" id="V4B115"/>
<dbReference type="PANTHER" id="PTHR45872:SF2">
    <property type="entry name" value="RHO GUANINE NUCLEOTIDE EXCHANGE FACTOR 2, ISOFORM D"/>
    <property type="match status" value="1"/>
</dbReference>
<dbReference type="PROSITE" id="PS50106">
    <property type="entry name" value="PDZ"/>
    <property type="match status" value="1"/>
</dbReference>
<reference evidence="2 3" key="1">
    <citation type="journal article" date="2013" name="Nature">
        <title>Insights into bilaterian evolution from three spiralian genomes.</title>
        <authorList>
            <person name="Simakov O."/>
            <person name="Marletaz F."/>
            <person name="Cho S.J."/>
            <person name="Edsinger-Gonzales E."/>
            <person name="Havlak P."/>
            <person name="Hellsten U."/>
            <person name="Kuo D.H."/>
            <person name="Larsson T."/>
            <person name="Lv J."/>
            <person name="Arendt D."/>
            <person name="Savage R."/>
            <person name="Osoegawa K."/>
            <person name="de Jong P."/>
            <person name="Grimwood J."/>
            <person name="Chapman J.A."/>
            <person name="Shapiro H."/>
            <person name="Aerts A."/>
            <person name="Otillar R.P."/>
            <person name="Terry A.Y."/>
            <person name="Boore J.L."/>
            <person name="Grigoriev I.V."/>
            <person name="Lindberg D.R."/>
            <person name="Seaver E.C."/>
            <person name="Weisblat D.A."/>
            <person name="Putnam N.H."/>
            <person name="Rokhsar D.S."/>
        </authorList>
    </citation>
    <scope>NUCLEOTIDE SEQUENCE [LARGE SCALE GENOMIC DNA]</scope>
</reference>
<dbReference type="RefSeq" id="XP_009049366.1">
    <property type="nucleotide sequence ID" value="XM_009051118.1"/>
</dbReference>
<dbReference type="GeneID" id="20230905"/>
<protein>
    <recommendedName>
        <fullName evidence="1">PDZ domain-containing protein</fullName>
    </recommendedName>
</protein>
<dbReference type="CTD" id="20230905"/>
<dbReference type="Gene3D" id="2.30.42.10">
    <property type="match status" value="1"/>
</dbReference>
<dbReference type="InterPro" id="IPR001478">
    <property type="entry name" value="PDZ"/>
</dbReference>
<dbReference type="SUPFAM" id="SSF50156">
    <property type="entry name" value="PDZ domain-like"/>
    <property type="match status" value="1"/>
</dbReference>
<dbReference type="SMART" id="SM00228">
    <property type="entry name" value="PDZ"/>
    <property type="match status" value="1"/>
</dbReference>
<name>V4B115_LOTGI</name>
<dbReference type="InterPro" id="IPR036034">
    <property type="entry name" value="PDZ_sf"/>
</dbReference>
<dbReference type="GO" id="GO:0005085">
    <property type="term" value="F:guanyl-nucleotide exchange factor activity"/>
    <property type="evidence" value="ECO:0007669"/>
    <property type="project" value="TreeGrafter"/>
</dbReference>
<evidence type="ECO:0000313" key="3">
    <source>
        <dbReference type="Proteomes" id="UP000030746"/>
    </source>
</evidence>
<accession>V4B115</accession>
<proteinExistence type="predicted"/>
<dbReference type="GO" id="GO:0001664">
    <property type="term" value="F:G protein-coupled receptor binding"/>
    <property type="evidence" value="ECO:0007669"/>
    <property type="project" value="TreeGrafter"/>
</dbReference>
<dbReference type="KEGG" id="lgi:LOTGIDRAFT_112963"/>
<dbReference type="EMBL" id="KB200869">
    <property type="protein sequence ID" value="ESO99926.1"/>
    <property type="molecule type" value="Genomic_DNA"/>
</dbReference>
<dbReference type="OMA" id="DHGAAYK"/>
<evidence type="ECO:0000259" key="1">
    <source>
        <dbReference type="PROSITE" id="PS50106"/>
    </source>
</evidence>
<dbReference type="STRING" id="225164.V4B115"/>
<dbReference type="GO" id="GO:0007186">
    <property type="term" value="P:G protein-coupled receptor signaling pathway"/>
    <property type="evidence" value="ECO:0007669"/>
    <property type="project" value="TreeGrafter"/>
</dbReference>
<organism evidence="2 3">
    <name type="scientific">Lottia gigantea</name>
    <name type="common">Giant owl limpet</name>
    <dbReference type="NCBI Taxonomy" id="225164"/>
    <lineage>
        <taxon>Eukaryota</taxon>
        <taxon>Metazoa</taxon>
        <taxon>Spiralia</taxon>
        <taxon>Lophotrochozoa</taxon>
        <taxon>Mollusca</taxon>
        <taxon>Gastropoda</taxon>
        <taxon>Patellogastropoda</taxon>
        <taxon>Lottioidea</taxon>
        <taxon>Lottiidae</taxon>
        <taxon>Lottia</taxon>
    </lineage>
</organism>
<dbReference type="PANTHER" id="PTHR45872">
    <property type="entry name" value="RHO GUANINE NUCLEOTIDE EXCHANGE FACTOR 2, ISOFORM D"/>
    <property type="match status" value="1"/>
</dbReference>
<dbReference type="HOGENOM" id="CLU_2801276_0_0_1"/>
<dbReference type="Proteomes" id="UP000030746">
    <property type="component" value="Unassembled WGS sequence"/>
</dbReference>
<feature type="domain" description="PDZ" evidence="1">
    <location>
        <begin position="5"/>
        <end position="68"/>
    </location>
</feature>
<keyword evidence="3" id="KW-1185">Reference proteome</keyword>